<feature type="transmembrane region" description="Helical" evidence="1">
    <location>
        <begin position="154"/>
        <end position="175"/>
    </location>
</feature>
<evidence type="ECO:0000313" key="3">
    <source>
        <dbReference type="Proteomes" id="UP000297555"/>
    </source>
</evidence>
<sequence length="240" mass="26107">MNNASVTPAPGNLLEILSKLGSAIVGLSVFAYIAGFVKLISMYGAINASWVIDFVVTQDVIRAGLESLAMVGVAVAAGVYICSSRNLVLIKILTFLLVSLLLIYLKFVPADRWGQDWFGSYKFSQFISYSLCLVSGVLVAYSVFEFIVTRLFGVKVLMCFMVGAVFSLYVTPVYLGKVWAESLVSGDVKFAKAVGEQYKSESCYLLGNVNSKYLIGCVSGGKIGRIQMVEVGKDISFERK</sequence>
<feature type="transmembrane region" description="Helical" evidence="1">
    <location>
        <begin position="60"/>
        <end position="81"/>
    </location>
</feature>
<feature type="transmembrane region" description="Helical" evidence="1">
    <location>
        <begin position="20"/>
        <end position="40"/>
    </location>
</feature>
<feature type="transmembrane region" description="Helical" evidence="1">
    <location>
        <begin position="87"/>
        <end position="105"/>
    </location>
</feature>
<accession>A0A4Y8VDB0</accession>
<protein>
    <submittedName>
        <fullName evidence="2">Uncharacterized protein</fullName>
    </submittedName>
</protein>
<gene>
    <name evidence="2" type="ORF">E4J90_18655</name>
</gene>
<keyword evidence="1" id="KW-1133">Transmembrane helix</keyword>
<evidence type="ECO:0000313" key="2">
    <source>
        <dbReference type="EMBL" id="TFH79006.1"/>
    </source>
</evidence>
<name>A0A4Y8VDB0_9PSED</name>
<comment type="caution">
    <text evidence="2">The sequence shown here is derived from an EMBL/GenBank/DDBJ whole genome shotgun (WGS) entry which is preliminary data.</text>
</comment>
<proteinExistence type="predicted"/>
<keyword evidence="1" id="KW-0812">Transmembrane</keyword>
<dbReference type="RefSeq" id="WP_134827515.1">
    <property type="nucleotide sequence ID" value="NZ_SPDQ01000019.1"/>
</dbReference>
<reference evidence="2 3" key="1">
    <citation type="submission" date="2019-03" db="EMBL/GenBank/DDBJ databases">
        <title>Draft genome sequence of humic substances-degrading Pseudomonas kribbensis CHA-19 from forest soil.</title>
        <authorList>
            <person name="Kim D."/>
        </authorList>
    </citation>
    <scope>NUCLEOTIDE SEQUENCE [LARGE SCALE GENOMIC DNA]</scope>
    <source>
        <strain evidence="2 3">CHA-19</strain>
    </source>
</reference>
<feature type="transmembrane region" description="Helical" evidence="1">
    <location>
        <begin position="126"/>
        <end position="148"/>
    </location>
</feature>
<evidence type="ECO:0000256" key="1">
    <source>
        <dbReference type="SAM" id="Phobius"/>
    </source>
</evidence>
<dbReference type="AlphaFoldDB" id="A0A4Y8VDB0"/>
<dbReference type="Proteomes" id="UP000297555">
    <property type="component" value="Unassembled WGS sequence"/>
</dbReference>
<dbReference type="EMBL" id="SPDQ01000019">
    <property type="protein sequence ID" value="TFH79006.1"/>
    <property type="molecule type" value="Genomic_DNA"/>
</dbReference>
<organism evidence="2 3">
    <name type="scientific">Pseudomonas kribbensis</name>
    <dbReference type="NCBI Taxonomy" id="1628086"/>
    <lineage>
        <taxon>Bacteria</taxon>
        <taxon>Pseudomonadati</taxon>
        <taxon>Pseudomonadota</taxon>
        <taxon>Gammaproteobacteria</taxon>
        <taxon>Pseudomonadales</taxon>
        <taxon>Pseudomonadaceae</taxon>
        <taxon>Pseudomonas</taxon>
    </lineage>
</organism>
<keyword evidence="1" id="KW-0472">Membrane</keyword>
<dbReference type="OrthoDB" id="9913865at2"/>